<dbReference type="EMBL" id="JAACQH010000048">
    <property type="protein sequence ID" value="NCS91342.1"/>
    <property type="molecule type" value="Genomic_DNA"/>
</dbReference>
<reference evidence="2" key="1">
    <citation type="submission" date="2019-11" db="EMBL/GenBank/DDBJ databases">
        <title>Lipid analysis of CO2-rich subsurface aquifers suggests an autotrophy-based deep biosphere with lysolipids enriched in CPR bacteria.</title>
        <authorList>
            <person name="Probst A.J."/>
            <person name="Elling F.J."/>
            <person name="Castelle C.J."/>
            <person name="Zhu Q."/>
            <person name="Elvert M."/>
            <person name="Birarda G."/>
            <person name="Holman H.-Y."/>
            <person name="Lane K.R."/>
            <person name="Ladd B."/>
            <person name="Ryan M.C."/>
            <person name="Woyke T."/>
            <person name="Hinrichs K.-U."/>
            <person name="Banfield J.F."/>
        </authorList>
    </citation>
    <scope>NUCLEOTIDE SEQUENCE</scope>
    <source>
        <strain evidence="1">CG_2015-01_33_1645</strain>
        <strain evidence="2">CG_2015-04_33_537</strain>
    </source>
</reference>
<comment type="caution">
    <text evidence="2">The sequence shown here is derived from an EMBL/GenBank/DDBJ whole genome shotgun (WGS) entry which is preliminary data.</text>
</comment>
<dbReference type="Proteomes" id="UP000738826">
    <property type="component" value="Unassembled WGS sequence"/>
</dbReference>
<sequence length="116" mass="13604">MNIKSEELKRKRIKKIKGLDQKFKNQNLRDHMTDMELIFTRHGDASTAEITKSDDSKGFEECLESFTEGGKIAGNARQELKKRKGKKVVSRDIYYKIIEKVQKLENDLKPVYQKRN</sequence>
<proteinExistence type="predicted"/>
<accession>A0A8J7YUF7</accession>
<dbReference type="AlphaFoldDB" id="A0A8J7YUF7"/>
<gene>
    <name evidence="2" type="ORF">GW779_02830</name>
    <name evidence="1" type="ORF">GW910_05390</name>
</gene>
<name>A0A8J7YUF7_9ARCH</name>
<evidence type="ECO:0000313" key="3">
    <source>
        <dbReference type="Proteomes" id="UP000738826"/>
    </source>
</evidence>
<protein>
    <submittedName>
        <fullName evidence="2">Uncharacterized protein</fullName>
    </submittedName>
</protein>
<organism evidence="2 3">
    <name type="scientific">Candidatus Altarchaeum hamiconexum</name>
    <dbReference type="NCBI Taxonomy" id="1803513"/>
    <lineage>
        <taxon>Archaea</taxon>
        <taxon>Candidatus Altarchaeota</taxon>
        <taxon>Candidatus Altiarchaeia</taxon>
        <taxon>Candidatus Altarchaeales</taxon>
        <taxon>Candidatus Altarchaeaceae</taxon>
        <taxon>Candidatus Altarchaeum</taxon>
    </lineage>
</organism>
<evidence type="ECO:0000313" key="2">
    <source>
        <dbReference type="EMBL" id="NCS91342.1"/>
    </source>
</evidence>
<evidence type="ECO:0000313" key="1">
    <source>
        <dbReference type="EMBL" id="NCN65475.1"/>
    </source>
</evidence>
<dbReference type="EMBL" id="JAACVF010000145">
    <property type="protein sequence ID" value="NCN65475.1"/>
    <property type="molecule type" value="Genomic_DNA"/>
</dbReference>
<dbReference type="Proteomes" id="UP000768163">
    <property type="component" value="Unassembled WGS sequence"/>
</dbReference>